<evidence type="ECO:0000256" key="5">
    <source>
        <dbReference type="ARBA" id="ARBA00023136"/>
    </source>
</evidence>
<keyword evidence="4 6" id="KW-1133">Transmembrane helix</keyword>
<dbReference type="InterPro" id="IPR036259">
    <property type="entry name" value="MFS_trans_sf"/>
</dbReference>
<proteinExistence type="predicted"/>
<dbReference type="SUPFAM" id="SSF103473">
    <property type="entry name" value="MFS general substrate transporter"/>
    <property type="match status" value="1"/>
</dbReference>
<gene>
    <name evidence="7" type="ORF">OIU83_03955</name>
</gene>
<comment type="caution">
    <text evidence="7">The sequence shown here is derived from an EMBL/GenBank/DDBJ whole genome shotgun (WGS) entry which is preliminary data.</text>
</comment>
<dbReference type="PANTHER" id="PTHR23519:SF1">
    <property type="entry name" value="AUTOPHAGY-RELATED PROTEIN 22"/>
    <property type="match status" value="1"/>
</dbReference>
<comment type="subcellular location">
    <subcellularLocation>
        <location evidence="1">Endomembrane system</location>
        <topology evidence="1">Multi-pass membrane protein</topology>
    </subcellularLocation>
</comment>
<feature type="transmembrane region" description="Helical" evidence="6">
    <location>
        <begin position="158"/>
        <end position="177"/>
    </location>
</feature>
<keyword evidence="8" id="KW-1185">Reference proteome</keyword>
<dbReference type="Gene3D" id="1.20.1250.20">
    <property type="entry name" value="MFS general substrate transporter like domains"/>
    <property type="match status" value="1"/>
</dbReference>
<organism evidence="7 8">
    <name type="scientific">Flavobacterium shii</name>
    <dbReference type="NCBI Taxonomy" id="2987687"/>
    <lineage>
        <taxon>Bacteria</taxon>
        <taxon>Pseudomonadati</taxon>
        <taxon>Bacteroidota</taxon>
        <taxon>Flavobacteriia</taxon>
        <taxon>Flavobacteriales</taxon>
        <taxon>Flavobacteriaceae</taxon>
        <taxon>Flavobacterium</taxon>
    </lineage>
</organism>
<keyword evidence="5 6" id="KW-0472">Membrane</keyword>
<dbReference type="Proteomes" id="UP001151079">
    <property type="component" value="Unassembled WGS sequence"/>
</dbReference>
<protein>
    <submittedName>
        <fullName evidence="7">MFS transporter</fullName>
    </submittedName>
</protein>
<feature type="transmembrane region" description="Helical" evidence="6">
    <location>
        <begin position="92"/>
        <end position="111"/>
    </location>
</feature>
<feature type="transmembrane region" description="Helical" evidence="6">
    <location>
        <begin position="261"/>
        <end position="280"/>
    </location>
</feature>
<name>A0A9X3BXN8_9FLAO</name>
<dbReference type="RefSeq" id="WP_264204967.1">
    <property type="nucleotide sequence ID" value="NZ_JAOZEW010000003.1"/>
</dbReference>
<dbReference type="AlphaFoldDB" id="A0A9X3BXN8"/>
<evidence type="ECO:0000256" key="4">
    <source>
        <dbReference type="ARBA" id="ARBA00022989"/>
    </source>
</evidence>
<evidence type="ECO:0000256" key="3">
    <source>
        <dbReference type="ARBA" id="ARBA00022692"/>
    </source>
</evidence>
<evidence type="ECO:0000256" key="1">
    <source>
        <dbReference type="ARBA" id="ARBA00004127"/>
    </source>
</evidence>
<evidence type="ECO:0000313" key="7">
    <source>
        <dbReference type="EMBL" id="MCV9926786.1"/>
    </source>
</evidence>
<evidence type="ECO:0000256" key="6">
    <source>
        <dbReference type="SAM" id="Phobius"/>
    </source>
</evidence>
<feature type="transmembrane region" description="Helical" evidence="6">
    <location>
        <begin position="197"/>
        <end position="218"/>
    </location>
</feature>
<feature type="transmembrane region" description="Helical" evidence="6">
    <location>
        <begin position="325"/>
        <end position="343"/>
    </location>
</feature>
<feature type="transmembrane region" description="Helical" evidence="6">
    <location>
        <begin position="117"/>
        <end position="137"/>
    </location>
</feature>
<keyword evidence="3 6" id="KW-0812">Transmembrane</keyword>
<feature type="transmembrane region" description="Helical" evidence="6">
    <location>
        <begin position="387"/>
        <end position="406"/>
    </location>
</feature>
<sequence length="441" mass="49205">MADLPKGNKKLLNAWAFYDWANSVYPLVISSAVFPIFYEALFSDDNPYIDAFGMHLKNSALISFITAAAFLVVAFISPLLSGIADYVGNKKAFMKFFCYTGALSCMGLYWFNLENIYIGLLFYFLGLIGFWGSLVFYNSYLPDIAFPEQQDSLSAKGYSLGYVGSVLLMLINLEMIMKPEIFGITGTKGEAAMKAMRYSFLMVGVWWILFSQYTYYYLPKGSKNEGQKVTKDVFFNGFRELKKVWKLLEENISLKRYLGSFFVYSMAVQTVMIAATYFGAQEIAWSSESESTTGLIICILVIQLVAIGGAVLTSKASAKFGNIPTLIVINSIWVVFCVITFFITLPIHFYTMAALAGLVMGGIQALSRSTYSKLLPETEDTASFFSFYDVAEKIGIVIGMCVYGIIDQITGSPRYSIVFLAVFFITGILLLRRVPKKGVLN</sequence>
<accession>A0A9X3BXN8</accession>
<feature type="transmembrane region" description="Helical" evidence="6">
    <location>
        <begin position="292"/>
        <end position="313"/>
    </location>
</feature>
<reference evidence="7" key="1">
    <citation type="submission" date="2022-10" db="EMBL/GenBank/DDBJ databases">
        <title>Two novel species of Flavobacterium.</title>
        <authorList>
            <person name="Liu Q."/>
            <person name="Xin Y.-H."/>
        </authorList>
    </citation>
    <scope>NUCLEOTIDE SEQUENCE</scope>
    <source>
        <strain evidence="7">LS1R49</strain>
    </source>
</reference>
<dbReference type="Pfam" id="PF11700">
    <property type="entry name" value="ATG22"/>
    <property type="match status" value="2"/>
</dbReference>
<evidence type="ECO:0000313" key="8">
    <source>
        <dbReference type="Proteomes" id="UP001151079"/>
    </source>
</evidence>
<dbReference type="InterPro" id="IPR024671">
    <property type="entry name" value="Atg22-like"/>
</dbReference>
<feature type="transmembrane region" description="Helical" evidence="6">
    <location>
        <begin position="58"/>
        <end position="80"/>
    </location>
</feature>
<feature type="transmembrane region" description="Helical" evidence="6">
    <location>
        <begin position="20"/>
        <end position="38"/>
    </location>
</feature>
<evidence type="ECO:0000256" key="2">
    <source>
        <dbReference type="ARBA" id="ARBA00022448"/>
    </source>
</evidence>
<feature type="transmembrane region" description="Helical" evidence="6">
    <location>
        <begin position="349"/>
        <end position="366"/>
    </location>
</feature>
<dbReference type="GO" id="GO:0012505">
    <property type="term" value="C:endomembrane system"/>
    <property type="evidence" value="ECO:0007669"/>
    <property type="project" value="UniProtKB-SubCell"/>
</dbReference>
<feature type="transmembrane region" description="Helical" evidence="6">
    <location>
        <begin position="412"/>
        <end position="431"/>
    </location>
</feature>
<dbReference type="PANTHER" id="PTHR23519">
    <property type="entry name" value="AUTOPHAGY-RELATED PROTEIN 22"/>
    <property type="match status" value="1"/>
</dbReference>
<keyword evidence="2" id="KW-0813">Transport</keyword>
<dbReference type="InterPro" id="IPR050495">
    <property type="entry name" value="ATG22/LtaA_families"/>
</dbReference>
<dbReference type="EMBL" id="JAOZEW010000003">
    <property type="protein sequence ID" value="MCV9926786.1"/>
    <property type="molecule type" value="Genomic_DNA"/>
</dbReference>